<feature type="region of interest" description="Disordered" evidence="1">
    <location>
        <begin position="1"/>
        <end position="21"/>
    </location>
</feature>
<gene>
    <name evidence="2" type="ORF">M430DRAFT_41111</name>
</gene>
<dbReference type="AlphaFoldDB" id="A0A2T3B6H1"/>
<dbReference type="OrthoDB" id="5373017at2759"/>
<sequence length="521" mass="57271">MATLSDNINNGGQPDFSSDQAAILRDIARNGAGDEASAYGFSDAGSNGHSSGLSNSLHDLEDPAALLESLANFEHGPSGNEANTAVSNDHFASLLQAAATATGEEAAQTGHDQSRRSTVQSTTPEQYGFPQSPPGSAQRKRKRHERDDDQSFGFITSKQRRRSSPEDEEQQLAREREIWGPEDNEDEGGSPALEYQQTPIATADARAVGVHSAAALFRRPSTASKKYTRPPMSKLFTSLELTPEQFLHLQAAAKNYMLDEKYPERSECVGNRGRGDTDMIKLKLFGCVKSFLEDEGWGERCFGENAPGADQRKLKWPQMKNKVISLVTPLMRRMVTNERQRKYAIESRKNAAKAGGRRQHEQGSATPQGSTPQPDGQSQLLPTSSVQDIDPKLNQYHYNLDSSLPPEDRPTTANTTRATSVFAKKAAEGEGLKYHVSIMHEGRRLMPRFTLTPSTCPGFSSLVQHIHSIMDDEGRKVSSVKILGPSGLVDVSDEDTWREAIETVKQTEWMDGEAKCVVHVE</sequence>
<proteinExistence type="predicted"/>
<reference evidence="2 3" key="1">
    <citation type="journal article" date="2018" name="New Phytol.">
        <title>Comparative genomics and transcriptomics depict ericoid mycorrhizal fungi as versatile saprotrophs and plant mutualists.</title>
        <authorList>
            <person name="Martino E."/>
            <person name="Morin E."/>
            <person name="Grelet G.A."/>
            <person name="Kuo A."/>
            <person name="Kohler A."/>
            <person name="Daghino S."/>
            <person name="Barry K.W."/>
            <person name="Cichocki N."/>
            <person name="Clum A."/>
            <person name="Dockter R.B."/>
            <person name="Hainaut M."/>
            <person name="Kuo R.C."/>
            <person name="LaButti K."/>
            <person name="Lindahl B.D."/>
            <person name="Lindquist E.A."/>
            <person name="Lipzen A."/>
            <person name="Khouja H.R."/>
            <person name="Magnuson J."/>
            <person name="Murat C."/>
            <person name="Ohm R.A."/>
            <person name="Singer S.W."/>
            <person name="Spatafora J.W."/>
            <person name="Wang M."/>
            <person name="Veneault-Fourrey C."/>
            <person name="Henrissat B."/>
            <person name="Grigoriev I.V."/>
            <person name="Martin F.M."/>
            <person name="Perotto S."/>
        </authorList>
    </citation>
    <scope>NUCLEOTIDE SEQUENCE [LARGE SCALE GENOMIC DNA]</scope>
    <source>
        <strain evidence="2 3">ATCC 22711</strain>
    </source>
</reference>
<accession>A0A2T3B6H1</accession>
<dbReference type="InParanoid" id="A0A2T3B6H1"/>
<feature type="region of interest" description="Disordered" evidence="1">
    <location>
        <begin position="347"/>
        <end position="383"/>
    </location>
</feature>
<protein>
    <submittedName>
        <fullName evidence="2">Uncharacterized protein</fullName>
    </submittedName>
</protein>
<dbReference type="STRING" id="857342.A0A2T3B6H1"/>
<name>A0A2T3B6H1_AMORE</name>
<evidence type="ECO:0000256" key="1">
    <source>
        <dbReference type="SAM" id="MobiDB-lite"/>
    </source>
</evidence>
<feature type="compositionally biased region" description="Polar residues" evidence="1">
    <location>
        <begin position="1"/>
        <end position="20"/>
    </location>
</feature>
<dbReference type="EMBL" id="KZ679009">
    <property type="protein sequence ID" value="PSS22350.1"/>
    <property type="molecule type" value="Genomic_DNA"/>
</dbReference>
<dbReference type="Proteomes" id="UP000241818">
    <property type="component" value="Unassembled WGS sequence"/>
</dbReference>
<feature type="compositionally biased region" description="Low complexity" evidence="1">
    <location>
        <begin position="100"/>
        <end position="110"/>
    </location>
</feature>
<evidence type="ECO:0000313" key="3">
    <source>
        <dbReference type="Proteomes" id="UP000241818"/>
    </source>
</evidence>
<feature type="region of interest" description="Disordered" evidence="1">
    <location>
        <begin position="100"/>
        <end position="192"/>
    </location>
</feature>
<feature type="region of interest" description="Disordered" evidence="1">
    <location>
        <begin position="396"/>
        <end position="415"/>
    </location>
</feature>
<organism evidence="2 3">
    <name type="scientific">Amorphotheca resinae ATCC 22711</name>
    <dbReference type="NCBI Taxonomy" id="857342"/>
    <lineage>
        <taxon>Eukaryota</taxon>
        <taxon>Fungi</taxon>
        <taxon>Dikarya</taxon>
        <taxon>Ascomycota</taxon>
        <taxon>Pezizomycotina</taxon>
        <taxon>Leotiomycetes</taxon>
        <taxon>Helotiales</taxon>
        <taxon>Amorphothecaceae</taxon>
        <taxon>Amorphotheca</taxon>
    </lineage>
</organism>
<dbReference type="GeneID" id="36575539"/>
<feature type="compositionally biased region" description="Low complexity" evidence="1">
    <location>
        <begin position="45"/>
        <end position="57"/>
    </location>
</feature>
<evidence type="ECO:0000313" key="2">
    <source>
        <dbReference type="EMBL" id="PSS22350.1"/>
    </source>
</evidence>
<feature type="region of interest" description="Disordered" evidence="1">
    <location>
        <begin position="34"/>
        <end position="60"/>
    </location>
</feature>
<feature type="compositionally biased region" description="Polar residues" evidence="1">
    <location>
        <begin position="362"/>
        <end position="383"/>
    </location>
</feature>
<keyword evidence="3" id="KW-1185">Reference proteome</keyword>
<feature type="compositionally biased region" description="Polar residues" evidence="1">
    <location>
        <begin position="116"/>
        <end position="125"/>
    </location>
</feature>
<dbReference type="RefSeq" id="XP_024722505.1">
    <property type="nucleotide sequence ID" value="XM_024867458.1"/>
</dbReference>